<proteinExistence type="predicted"/>
<evidence type="ECO:0000313" key="2">
    <source>
        <dbReference type="RefSeq" id="XP_011641112.1"/>
    </source>
</evidence>
<accession>A0A6I9WF04</accession>
<keyword evidence="1" id="KW-1185">Reference proteome</keyword>
<sequence length="160" mass="18834">MLSACLITWVVVLRRRHFLADIGRIRLVERDTSSGKKTREDPALRYFFIKVRQLPLSSMTSDSDFFEVYLPEKGDNNKYQARNIFNSTEKIGEYGDFYEVYLPEKVKCHIPNSSVEHRGIRECIHRLGRNISKFFCWNGQTEIAERIPVPIRSRKLDFSK</sequence>
<evidence type="ECO:0000313" key="1">
    <source>
        <dbReference type="Proteomes" id="UP000504615"/>
    </source>
</evidence>
<protein>
    <submittedName>
        <fullName evidence="2">Uncharacterized protein LOC105429674</fullName>
    </submittedName>
</protein>
<dbReference type="GeneID" id="105429674"/>
<reference evidence="2" key="1">
    <citation type="submission" date="2025-08" db="UniProtKB">
        <authorList>
            <consortium name="RefSeq"/>
        </authorList>
    </citation>
    <scope>IDENTIFICATION</scope>
</reference>
<dbReference type="Proteomes" id="UP000504615">
    <property type="component" value="Unplaced"/>
</dbReference>
<organism evidence="1 2">
    <name type="scientific">Pogonomyrmex barbatus</name>
    <name type="common">red harvester ant</name>
    <dbReference type="NCBI Taxonomy" id="144034"/>
    <lineage>
        <taxon>Eukaryota</taxon>
        <taxon>Metazoa</taxon>
        <taxon>Ecdysozoa</taxon>
        <taxon>Arthropoda</taxon>
        <taxon>Hexapoda</taxon>
        <taxon>Insecta</taxon>
        <taxon>Pterygota</taxon>
        <taxon>Neoptera</taxon>
        <taxon>Endopterygota</taxon>
        <taxon>Hymenoptera</taxon>
        <taxon>Apocrita</taxon>
        <taxon>Aculeata</taxon>
        <taxon>Formicoidea</taxon>
        <taxon>Formicidae</taxon>
        <taxon>Myrmicinae</taxon>
        <taxon>Pogonomyrmex</taxon>
    </lineage>
</organism>
<dbReference type="RefSeq" id="XP_011641112.1">
    <property type="nucleotide sequence ID" value="XM_011642810.2"/>
</dbReference>
<name>A0A6I9WF04_9HYME</name>
<gene>
    <name evidence="2" type="primary">LOC105429674</name>
</gene>
<dbReference type="KEGG" id="pbar:105429674"/>
<dbReference type="AlphaFoldDB" id="A0A6I9WF04"/>